<dbReference type="InParanoid" id="A0A2K2CNZ2"/>
<proteinExistence type="predicted"/>
<dbReference type="Proteomes" id="UP000008810">
    <property type="component" value="Chromosome 4"/>
</dbReference>
<dbReference type="Gramene" id="PNT63743">
    <property type="protein sequence ID" value="PNT63743"/>
    <property type="gene ID" value="BRADI_4g20563v3"/>
</dbReference>
<name>A0A2K2CNZ2_BRADI</name>
<evidence type="ECO:0000313" key="1">
    <source>
        <dbReference type="EMBL" id="PNT63743.1"/>
    </source>
</evidence>
<reference evidence="1" key="2">
    <citation type="submission" date="2017-06" db="EMBL/GenBank/DDBJ databases">
        <title>WGS assembly of Brachypodium distachyon.</title>
        <authorList>
            <consortium name="The International Brachypodium Initiative"/>
            <person name="Lucas S."/>
            <person name="Harmon-Smith M."/>
            <person name="Lail K."/>
            <person name="Tice H."/>
            <person name="Grimwood J."/>
            <person name="Bruce D."/>
            <person name="Barry K."/>
            <person name="Shu S."/>
            <person name="Lindquist E."/>
            <person name="Wang M."/>
            <person name="Pitluck S."/>
            <person name="Vogel J.P."/>
            <person name="Garvin D.F."/>
            <person name="Mockler T.C."/>
            <person name="Schmutz J."/>
            <person name="Rokhsar D."/>
            <person name="Bevan M.W."/>
        </authorList>
    </citation>
    <scope>NUCLEOTIDE SEQUENCE</scope>
    <source>
        <strain evidence="1">Bd21</strain>
    </source>
</reference>
<keyword evidence="3" id="KW-1185">Reference proteome</keyword>
<sequence>MPTALNTDRGPVLSCPRRRVSPTACDREPSKKKTSLSSIRRRCPYHMQLRARDQSQCMHREVINCFAFAASSNHCMHASIYG</sequence>
<protein>
    <submittedName>
        <fullName evidence="1 2">Uncharacterized protein</fullName>
    </submittedName>
</protein>
<evidence type="ECO:0000313" key="2">
    <source>
        <dbReference type="EnsemblPlants" id="PNT63743"/>
    </source>
</evidence>
<reference evidence="1 2" key="1">
    <citation type="journal article" date="2010" name="Nature">
        <title>Genome sequencing and analysis of the model grass Brachypodium distachyon.</title>
        <authorList>
            <consortium name="International Brachypodium Initiative"/>
        </authorList>
    </citation>
    <scope>NUCLEOTIDE SEQUENCE [LARGE SCALE GENOMIC DNA]</scope>
    <source>
        <strain evidence="1 2">Bd21</strain>
    </source>
</reference>
<dbReference type="EMBL" id="CM000883">
    <property type="protein sequence ID" value="PNT63743.1"/>
    <property type="molecule type" value="Genomic_DNA"/>
</dbReference>
<accession>A0A2K2CNZ2</accession>
<dbReference type="EnsemblPlants" id="PNT63743">
    <property type="protein sequence ID" value="PNT63743"/>
    <property type="gene ID" value="BRADI_4g20563v3"/>
</dbReference>
<reference evidence="2" key="3">
    <citation type="submission" date="2018-08" db="UniProtKB">
        <authorList>
            <consortium name="EnsemblPlants"/>
        </authorList>
    </citation>
    <scope>IDENTIFICATION</scope>
    <source>
        <strain evidence="2">cv. Bd21</strain>
    </source>
</reference>
<organism evidence="1">
    <name type="scientific">Brachypodium distachyon</name>
    <name type="common">Purple false brome</name>
    <name type="synonym">Trachynia distachya</name>
    <dbReference type="NCBI Taxonomy" id="15368"/>
    <lineage>
        <taxon>Eukaryota</taxon>
        <taxon>Viridiplantae</taxon>
        <taxon>Streptophyta</taxon>
        <taxon>Embryophyta</taxon>
        <taxon>Tracheophyta</taxon>
        <taxon>Spermatophyta</taxon>
        <taxon>Magnoliopsida</taxon>
        <taxon>Liliopsida</taxon>
        <taxon>Poales</taxon>
        <taxon>Poaceae</taxon>
        <taxon>BOP clade</taxon>
        <taxon>Pooideae</taxon>
        <taxon>Stipodae</taxon>
        <taxon>Brachypodieae</taxon>
        <taxon>Brachypodium</taxon>
    </lineage>
</organism>
<evidence type="ECO:0000313" key="3">
    <source>
        <dbReference type="Proteomes" id="UP000008810"/>
    </source>
</evidence>
<dbReference type="AlphaFoldDB" id="A0A2K2CNZ2"/>
<gene>
    <name evidence="1" type="ORF">BRADI_4g20563v3</name>
</gene>